<evidence type="ECO:0000256" key="4">
    <source>
        <dbReference type="ARBA" id="ARBA00022679"/>
    </source>
</evidence>
<name>A0ABD0TM15_LOXSC</name>
<dbReference type="GO" id="GO:0005524">
    <property type="term" value="F:ATP binding"/>
    <property type="evidence" value="ECO:0007669"/>
    <property type="project" value="UniProtKB-KW"/>
</dbReference>
<keyword evidence="7" id="KW-0547">Nucleotide-binding</keyword>
<keyword evidence="5" id="KW-0548">Nucleotidyltransferase</keyword>
<dbReference type="InterPro" id="IPR024810">
    <property type="entry name" value="MAB21L/cGLR"/>
</dbReference>
<organism evidence="14 15">
    <name type="scientific">Loxostege sticticalis</name>
    <name type="common">Beet webworm moth</name>
    <dbReference type="NCBI Taxonomy" id="481309"/>
    <lineage>
        <taxon>Eukaryota</taxon>
        <taxon>Metazoa</taxon>
        <taxon>Ecdysozoa</taxon>
        <taxon>Arthropoda</taxon>
        <taxon>Hexapoda</taxon>
        <taxon>Insecta</taxon>
        <taxon>Pterygota</taxon>
        <taxon>Neoptera</taxon>
        <taxon>Endopterygota</taxon>
        <taxon>Lepidoptera</taxon>
        <taxon>Glossata</taxon>
        <taxon>Ditrysia</taxon>
        <taxon>Pyraloidea</taxon>
        <taxon>Crambidae</taxon>
        <taxon>Pyraustinae</taxon>
        <taxon>Loxostege</taxon>
    </lineage>
</organism>
<evidence type="ECO:0000256" key="3">
    <source>
        <dbReference type="ARBA" id="ARBA00008307"/>
    </source>
</evidence>
<dbReference type="Gene3D" id="1.10.1410.40">
    <property type="match status" value="1"/>
</dbReference>
<keyword evidence="4" id="KW-0808">Transferase</keyword>
<comment type="cofactor">
    <cofactor evidence="1">
        <name>Mn(2+)</name>
        <dbReference type="ChEBI" id="CHEBI:29035"/>
    </cofactor>
</comment>
<evidence type="ECO:0000313" key="14">
    <source>
        <dbReference type="EMBL" id="KAL0850361.1"/>
    </source>
</evidence>
<evidence type="ECO:0000256" key="11">
    <source>
        <dbReference type="ARBA" id="ARBA00023211"/>
    </source>
</evidence>
<dbReference type="InterPro" id="IPR046903">
    <property type="entry name" value="Mab-21-like_nuc_Trfase"/>
</dbReference>
<keyword evidence="10" id="KW-0342">GTP-binding</keyword>
<accession>A0ABD0TM15</accession>
<dbReference type="Pfam" id="PF20266">
    <property type="entry name" value="Mab-21_C"/>
    <property type="match status" value="1"/>
</dbReference>
<dbReference type="Gene3D" id="3.30.460.90">
    <property type="match status" value="1"/>
</dbReference>
<evidence type="ECO:0000256" key="5">
    <source>
        <dbReference type="ARBA" id="ARBA00022695"/>
    </source>
</evidence>
<protein>
    <submittedName>
        <fullName evidence="14">Uncharacterized protein</fullName>
    </submittedName>
</protein>
<proteinExistence type="inferred from homology"/>
<dbReference type="Pfam" id="PF03281">
    <property type="entry name" value="Mab-21"/>
    <property type="match status" value="1"/>
</dbReference>
<comment type="cofactor">
    <cofactor evidence="2">
        <name>Mg(2+)</name>
        <dbReference type="ChEBI" id="CHEBI:18420"/>
    </cofactor>
</comment>
<dbReference type="GO" id="GO:0016779">
    <property type="term" value="F:nucleotidyltransferase activity"/>
    <property type="evidence" value="ECO:0007669"/>
    <property type="project" value="UniProtKB-KW"/>
</dbReference>
<dbReference type="GO" id="GO:0005525">
    <property type="term" value="F:GTP binding"/>
    <property type="evidence" value="ECO:0007669"/>
    <property type="project" value="UniProtKB-KW"/>
</dbReference>
<evidence type="ECO:0000256" key="2">
    <source>
        <dbReference type="ARBA" id="ARBA00001946"/>
    </source>
</evidence>
<dbReference type="PANTHER" id="PTHR10656">
    <property type="entry name" value="CELL FATE DETERMINING PROTEIN MAB21-RELATED"/>
    <property type="match status" value="1"/>
</dbReference>
<evidence type="ECO:0000259" key="12">
    <source>
        <dbReference type="Pfam" id="PF03281"/>
    </source>
</evidence>
<feature type="domain" description="Mab-21-like nucleotidyltransferase" evidence="12">
    <location>
        <begin position="69"/>
        <end position="261"/>
    </location>
</feature>
<reference evidence="14 15" key="1">
    <citation type="submission" date="2024-06" db="EMBL/GenBank/DDBJ databases">
        <title>A chromosome-level genome assembly of beet webworm, Loxostege sticticalis.</title>
        <authorList>
            <person name="Zhang Y."/>
        </authorList>
    </citation>
    <scope>NUCLEOTIDE SEQUENCE [LARGE SCALE GENOMIC DNA]</scope>
    <source>
        <strain evidence="14">AQ028</strain>
        <tissue evidence="14">Male pupae</tissue>
    </source>
</reference>
<sequence>MPRSSRRTIETAEEMFQDLNRKCIRLNKKEIQRNNIVLYAVLEKIVKLMKNSDDLFKSMRPKLEYMGSYFDGLRVGHPTEFDINLVLTIPVNYEKIVLDSTEAKFDYTYIIMPSEFRRLYKNPYTANKGFVKTAMWCDSSYRLSVKKFRSWTQSVVDAALNKLPLEEGKRILMVHNKCFGLISKCSGPANNISIHQDNGIIDIDLVPTFAFDLPKIPKGCNVDFSRTEFIKSKQYFVVPKPSDNDLSWRLTFPFQERLIIESKDNLKSVLKLLKQLRDVQGFTKVASYYIKTLFLWEVSVTDKSFWKANSLTFLVLYMLNKLQDALAQHKIPNYWCPNHNLLEKIKLESCDNWSNRLTHIINDIKQNKYRNPFVIKEYFTHTQNRRTK</sequence>
<dbReference type="Proteomes" id="UP001549921">
    <property type="component" value="Unassembled WGS sequence"/>
</dbReference>
<keyword evidence="6" id="KW-0479">Metal-binding</keyword>
<evidence type="ECO:0000313" key="15">
    <source>
        <dbReference type="Proteomes" id="UP001549921"/>
    </source>
</evidence>
<keyword evidence="8" id="KW-0067">ATP-binding</keyword>
<comment type="caution">
    <text evidence="14">The sequence shown here is derived from an EMBL/GenBank/DDBJ whole genome shotgun (WGS) entry which is preliminary data.</text>
</comment>
<evidence type="ECO:0000256" key="10">
    <source>
        <dbReference type="ARBA" id="ARBA00023134"/>
    </source>
</evidence>
<dbReference type="InterPro" id="IPR046906">
    <property type="entry name" value="Mab-21_HhH/H2TH-like"/>
</dbReference>
<comment type="similarity">
    <text evidence="3">Belongs to the mab-21 family.</text>
</comment>
<evidence type="ECO:0000256" key="8">
    <source>
        <dbReference type="ARBA" id="ARBA00022840"/>
    </source>
</evidence>
<gene>
    <name evidence="14" type="ORF">ABMA28_012189</name>
</gene>
<dbReference type="PANTHER" id="PTHR10656:SF42">
    <property type="entry name" value="CYCLIC GMP-AMP SYNTHASE-LIKE PROTEIN-RELATED"/>
    <property type="match status" value="1"/>
</dbReference>
<evidence type="ECO:0000256" key="1">
    <source>
        <dbReference type="ARBA" id="ARBA00001936"/>
    </source>
</evidence>
<evidence type="ECO:0000256" key="7">
    <source>
        <dbReference type="ARBA" id="ARBA00022741"/>
    </source>
</evidence>
<dbReference type="GO" id="GO:0046872">
    <property type="term" value="F:metal ion binding"/>
    <property type="evidence" value="ECO:0007669"/>
    <property type="project" value="UniProtKB-KW"/>
</dbReference>
<dbReference type="SMART" id="SM01265">
    <property type="entry name" value="Mab-21"/>
    <property type="match status" value="1"/>
</dbReference>
<evidence type="ECO:0000256" key="9">
    <source>
        <dbReference type="ARBA" id="ARBA00022842"/>
    </source>
</evidence>
<evidence type="ECO:0000259" key="13">
    <source>
        <dbReference type="Pfam" id="PF20266"/>
    </source>
</evidence>
<evidence type="ECO:0000256" key="6">
    <source>
        <dbReference type="ARBA" id="ARBA00022723"/>
    </source>
</evidence>
<dbReference type="AlphaFoldDB" id="A0ABD0TM15"/>
<feature type="domain" description="Mab-21-like HhH/H2TH-like" evidence="13">
    <location>
        <begin position="266"/>
        <end position="357"/>
    </location>
</feature>
<keyword evidence="11" id="KW-0464">Manganese</keyword>
<dbReference type="EMBL" id="JBEDNZ010000003">
    <property type="protein sequence ID" value="KAL0850361.1"/>
    <property type="molecule type" value="Genomic_DNA"/>
</dbReference>
<keyword evidence="9" id="KW-0460">Magnesium</keyword>